<accession>A0AA39SXS8</accession>
<reference evidence="1" key="2">
    <citation type="submission" date="2023-06" db="EMBL/GenBank/DDBJ databases">
        <authorList>
            <person name="Swenson N.G."/>
            <person name="Wegrzyn J.L."/>
            <person name="Mcevoy S.L."/>
        </authorList>
    </citation>
    <scope>NUCLEOTIDE SEQUENCE</scope>
    <source>
        <strain evidence="1">NS2018</strain>
        <tissue evidence="1">Leaf</tissue>
    </source>
</reference>
<name>A0AA39SXS8_ACESA</name>
<gene>
    <name evidence="1" type="ORF">LWI29_026148</name>
</gene>
<sequence>MLTESTMFIPRESTGTTTTTTTMVDEVYEFSDEEICKAKLWFDSALAYAPSQIEGYGLSFHSGTIIPALLSDVGGDNMEFLWRWRRQNLCFLVALEEAKPLFLHFNGGRADQRREEKDDGRGEKME</sequence>
<proteinExistence type="predicted"/>
<reference evidence="1" key="1">
    <citation type="journal article" date="2022" name="Plant J.">
        <title>Strategies of tolerance reflected in two North American maple genomes.</title>
        <authorList>
            <person name="McEvoy S.L."/>
            <person name="Sezen U.U."/>
            <person name="Trouern-Trend A."/>
            <person name="McMahon S.M."/>
            <person name="Schaberg P.G."/>
            <person name="Yang J."/>
            <person name="Wegrzyn J.L."/>
            <person name="Swenson N.G."/>
        </authorList>
    </citation>
    <scope>NUCLEOTIDE SEQUENCE</scope>
    <source>
        <strain evidence="1">NS2018</strain>
    </source>
</reference>
<dbReference type="Proteomes" id="UP001168877">
    <property type="component" value="Unassembled WGS sequence"/>
</dbReference>
<comment type="caution">
    <text evidence="1">The sequence shown here is derived from an EMBL/GenBank/DDBJ whole genome shotgun (WGS) entry which is preliminary data.</text>
</comment>
<evidence type="ECO:0000313" key="2">
    <source>
        <dbReference type="Proteomes" id="UP001168877"/>
    </source>
</evidence>
<dbReference type="EMBL" id="JAUESC010000003">
    <property type="protein sequence ID" value="KAK0601657.1"/>
    <property type="molecule type" value="Genomic_DNA"/>
</dbReference>
<organism evidence="1 2">
    <name type="scientific">Acer saccharum</name>
    <name type="common">Sugar maple</name>
    <dbReference type="NCBI Taxonomy" id="4024"/>
    <lineage>
        <taxon>Eukaryota</taxon>
        <taxon>Viridiplantae</taxon>
        <taxon>Streptophyta</taxon>
        <taxon>Embryophyta</taxon>
        <taxon>Tracheophyta</taxon>
        <taxon>Spermatophyta</taxon>
        <taxon>Magnoliopsida</taxon>
        <taxon>eudicotyledons</taxon>
        <taxon>Gunneridae</taxon>
        <taxon>Pentapetalae</taxon>
        <taxon>rosids</taxon>
        <taxon>malvids</taxon>
        <taxon>Sapindales</taxon>
        <taxon>Sapindaceae</taxon>
        <taxon>Hippocastanoideae</taxon>
        <taxon>Acereae</taxon>
        <taxon>Acer</taxon>
    </lineage>
</organism>
<evidence type="ECO:0000313" key="1">
    <source>
        <dbReference type="EMBL" id="KAK0601657.1"/>
    </source>
</evidence>
<dbReference type="AlphaFoldDB" id="A0AA39SXS8"/>
<keyword evidence="2" id="KW-1185">Reference proteome</keyword>
<protein>
    <submittedName>
        <fullName evidence="1">Uncharacterized protein</fullName>
    </submittedName>
</protein>